<feature type="domain" description="Pre-mRNA processing factor 4 (PRP4)-like" evidence="10">
    <location>
        <begin position="95"/>
        <end position="150"/>
    </location>
</feature>
<sequence length="402" mass="46581">MDFGALLTGEINKKKAIIQSTKKAKTEKKYVKTADLLETHFEHQAKEREEKINKRQEKLEKKRKLREFKDDKVEYSSSEEEVDEFLESKKQKLSEDLIQAKAKLRELNQPIRLYGETDQDVIERSKTIQEVELKREDPDIEPVAEDREQVNEKLTEPAAEQVKEQNNEQPTKPATEQVNEPPLEPAAEKVKEQNNEQPTEPATEEVKEQVLEQATEPQTVVVSQADKEPNKEEEDKSYIIKKTDVIDDLKKVSEQCRDYIKDLSNQWETQIQTMDPEKQKEQQLKQQQLDLELLTETKRWLLPLLLHLKRFTLPSDQLITLSSILIDLQEKEFIQAGSDYIKLSIGNIAWPIGVISVGIHSRSAHSKLEGGGDVSNIMKDEKTRRWILAIKRLITFCESNES</sequence>
<dbReference type="Proteomes" id="UP000094801">
    <property type="component" value="Unassembled WGS sequence"/>
</dbReference>
<gene>
    <name evidence="11" type="ORF">CANARDRAFT_29967</name>
</gene>
<dbReference type="PANTHER" id="PTHR13007">
    <property type="entry name" value="PRE-MRNA SPLICING FACTOR-RELATED"/>
    <property type="match status" value="1"/>
</dbReference>
<evidence type="ECO:0000256" key="5">
    <source>
        <dbReference type="ARBA" id="ARBA00022728"/>
    </source>
</evidence>
<dbReference type="InterPro" id="IPR036285">
    <property type="entry name" value="PRP4-like_sf"/>
</dbReference>
<feature type="coiled-coil region" evidence="8">
    <location>
        <begin position="42"/>
        <end position="103"/>
    </location>
</feature>
<dbReference type="InterPro" id="IPR004098">
    <property type="entry name" value="Prp18"/>
</dbReference>
<dbReference type="GO" id="GO:0046540">
    <property type="term" value="C:U4/U6 x U5 tri-snRNP complex"/>
    <property type="evidence" value="ECO:0007669"/>
    <property type="project" value="TreeGrafter"/>
</dbReference>
<keyword evidence="4" id="KW-0507">mRNA processing</keyword>
<feature type="compositionally biased region" description="Basic and acidic residues" evidence="9">
    <location>
        <begin position="121"/>
        <end position="137"/>
    </location>
</feature>
<feature type="compositionally biased region" description="Basic and acidic residues" evidence="9">
    <location>
        <begin position="144"/>
        <end position="166"/>
    </location>
</feature>
<accession>A0A1E4SVL3</accession>
<evidence type="ECO:0000259" key="10">
    <source>
        <dbReference type="SMART" id="SM00500"/>
    </source>
</evidence>
<evidence type="ECO:0000256" key="8">
    <source>
        <dbReference type="SAM" id="Coils"/>
    </source>
</evidence>
<protein>
    <recommendedName>
        <fullName evidence="3">Pre-mRNA-splicing factor 18</fullName>
    </recommendedName>
</protein>
<feature type="region of interest" description="Disordered" evidence="9">
    <location>
        <begin position="115"/>
        <end position="236"/>
    </location>
</feature>
<dbReference type="Gene3D" id="1.20.940.10">
    <property type="entry name" value="Functional domain of the splicing factor Prp18"/>
    <property type="match status" value="1"/>
</dbReference>
<keyword evidence="6" id="KW-0508">mRNA splicing</keyword>
<dbReference type="InterPro" id="IPR039979">
    <property type="entry name" value="PRPF18"/>
</dbReference>
<reference evidence="12" key="1">
    <citation type="submission" date="2016-04" db="EMBL/GenBank/DDBJ databases">
        <title>Comparative genomics of biotechnologically important yeasts.</title>
        <authorList>
            <consortium name="DOE Joint Genome Institute"/>
            <person name="Riley R."/>
            <person name="Haridas S."/>
            <person name="Wolfe K.H."/>
            <person name="Lopes M.R."/>
            <person name="Hittinger C.T."/>
            <person name="Goker M."/>
            <person name="Salamov A."/>
            <person name="Wisecaver J."/>
            <person name="Long T.M."/>
            <person name="Aerts A.L."/>
            <person name="Barry K."/>
            <person name="Choi C."/>
            <person name="Clum A."/>
            <person name="Coughlan A.Y."/>
            <person name="Deshpande S."/>
            <person name="Douglass A.P."/>
            <person name="Hanson S.J."/>
            <person name="Klenk H.-P."/>
            <person name="Labutti K."/>
            <person name="Lapidus A."/>
            <person name="Lindquist E."/>
            <person name="Lipzen A."/>
            <person name="Meier-Kolthoff J.P."/>
            <person name="Ohm R.A."/>
            <person name="Otillar R.P."/>
            <person name="Pangilinan J."/>
            <person name="Peng Y."/>
            <person name="Rokas A."/>
            <person name="Rosa C.A."/>
            <person name="Scheuner C."/>
            <person name="Sibirny A.A."/>
            <person name="Slot J.C."/>
            <person name="Stielow J.B."/>
            <person name="Sun H."/>
            <person name="Kurtzman C.P."/>
            <person name="Blackwell M."/>
            <person name="Grigoriev I.V."/>
            <person name="Jeffries T.W."/>
        </authorList>
    </citation>
    <scope>NUCLEOTIDE SEQUENCE [LARGE SCALE GENOMIC DNA]</scope>
    <source>
        <strain evidence="12">NRRL YB-2248</strain>
    </source>
</reference>
<dbReference type="EMBL" id="KV453863">
    <property type="protein sequence ID" value="ODV83530.1"/>
    <property type="molecule type" value="Genomic_DNA"/>
</dbReference>
<evidence type="ECO:0000256" key="9">
    <source>
        <dbReference type="SAM" id="MobiDB-lite"/>
    </source>
</evidence>
<name>A0A1E4SVL3_9ASCO</name>
<evidence type="ECO:0000256" key="3">
    <source>
        <dbReference type="ARBA" id="ARBA00018242"/>
    </source>
</evidence>
<dbReference type="SMART" id="SM00500">
    <property type="entry name" value="SFM"/>
    <property type="match status" value="1"/>
</dbReference>
<dbReference type="SUPFAM" id="SSF47938">
    <property type="entry name" value="Functional domain of the splicing factor Prp18"/>
    <property type="match status" value="1"/>
</dbReference>
<organism evidence="11 12">
    <name type="scientific">[Candida] arabinofermentans NRRL YB-2248</name>
    <dbReference type="NCBI Taxonomy" id="983967"/>
    <lineage>
        <taxon>Eukaryota</taxon>
        <taxon>Fungi</taxon>
        <taxon>Dikarya</taxon>
        <taxon>Ascomycota</taxon>
        <taxon>Saccharomycotina</taxon>
        <taxon>Pichiomycetes</taxon>
        <taxon>Pichiales</taxon>
        <taxon>Pichiaceae</taxon>
        <taxon>Ogataea</taxon>
        <taxon>Ogataea/Candida clade</taxon>
    </lineage>
</organism>
<evidence type="ECO:0000313" key="11">
    <source>
        <dbReference type="EMBL" id="ODV83530.1"/>
    </source>
</evidence>
<keyword evidence="5" id="KW-0747">Spliceosome</keyword>
<dbReference type="SUPFAM" id="SSF158230">
    <property type="entry name" value="PRP4-like"/>
    <property type="match status" value="1"/>
</dbReference>
<comment type="subcellular location">
    <subcellularLocation>
        <location evidence="1">Nucleus</location>
    </subcellularLocation>
</comment>
<dbReference type="OrthoDB" id="10261918at2759"/>
<feature type="compositionally biased region" description="Basic and acidic residues" evidence="9">
    <location>
        <begin position="225"/>
        <end position="236"/>
    </location>
</feature>
<evidence type="ECO:0000256" key="7">
    <source>
        <dbReference type="ARBA" id="ARBA00023242"/>
    </source>
</evidence>
<evidence type="ECO:0000256" key="4">
    <source>
        <dbReference type="ARBA" id="ARBA00022664"/>
    </source>
</evidence>
<keyword evidence="7" id="KW-0539">Nucleus</keyword>
<dbReference type="GO" id="GO:0000350">
    <property type="term" value="P:generation of catalytic spliceosome for second transesterification step"/>
    <property type="evidence" value="ECO:0007669"/>
    <property type="project" value="TreeGrafter"/>
</dbReference>
<evidence type="ECO:0000256" key="6">
    <source>
        <dbReference type="ARBA" id="ARBA00023187"/>
    </source>
</evidence>
<dbReference type="Gene3D" id="4.10.280.110">
    <property type="entry name" value="Pre-mRNA processing factor 4 domain"/>
    <property type="match status" value="1"/>
</dbReference>
<proteinExistence type="inferred from homology"/>
<dbReference type="Pfam" id="PF02840">
    <property type="entry name" value="Prp18"/>
    <property type="match status" value="1"/>
</dbReference>
<evidence type="ECO:0000256" key="2">
    <source>
        <dbReference type="ARBA" id="ARBA00008137"/>
    </source>
</evidence>
<evidence type="ECO:0000256" key="1">
    <source>
        <dbReference type="ARBA" id="ARBA00004123"/>
    </source>
</evidence>
<evidence type="ECO:0000313" key="12">
    <source>
        <dbReference type="Proteomes" id="UP000094801"/>
    </source>
</evidence>
<dbReference type="STRING" id="983967.A0A1E4SVL3"/>
<dbReference type="GO" id="GO:0071021">
    <property type="term" value="C:U2-type post-spliceosomal complex"/>
    <property type="evidence" value="ECO:0007669"/>
    <property type="project" value="TreeGrafter"/>
</dbReference>
<feature type="compositionally biased region" description="Polar residues" evidence="9">
    <location>
        <begin position="167"/>
        <end position="178"/>
    </location>
</feature>
<comment type="similarity">
    <text evidence="2">Belongs to the PRP18 family.</text>
</comment>
<dbReference type="InterPro" id="IPR014906">
    <property type="entry name" value="PRP4-like"/>
</dbReference>
<dbReference type="PANTHER" id="PTHR13007:SF19">
    <property type="entry name" value="PRE-MRNA-SPLICING FACTOR 18"/>
    <property type="match status" value="1"/>
</dbReference>
<dbReference type="GO" id="GO:0005682">
    <property type="term" value="C:U5 snRNP"/>
    <property type="evidence" value="ECO:0007669"/>
    <property type="project" value="TreeGrafter"/>
</dbReference>
<keyword evidence="12" id="KW-1185">Reference proteome</keyword>
<keyword evidence="8" id="KW-0175">Coiled coil</keyword>
<dbReference type="AlphaFoldDB" id="A0A1E4SVL3"/>
<dbReference type="Pfam" id="PF08799">
    <property type="entry name" value="PRP4"/>
    <property type="match status" value="1"/>
</dbReference>